<dbReference type="STRING" id="870242.cpu_08520"/>
<evidence type="ECO:0000313" key="1">
    <source>
        <dbReference type="EMBL" id="GAV22342.1"/>
    </source>
</evidence>
<keyword evidence="2" id="KW-1185">Reference proteome</keyword>
<comment type="caution">
    <text evidence="1">The sequence shown here is derived from an EMBL/GenBank/DDBJ whole genome shotgun (WGS) entry which is preliminary data.</text>
</comment>
<dbReference type="RefSeq" id="WP_075858826.1">
    <property type="nucleotide sequence ID" value="NZ_BDJK01000011.1"/>
</dbReference>
<sequence>MIELKEGMVLQILNEDEETQELLVDINGSVEKALCYPNLTGKAKVKDRLLLNTTAVTLKLGTGGYHFVVANFNRPNQRLKGPGHIIKLRYTPMQLKCQAAEEEGTPYHEEVQNFRSLDGMPVVVCTLHSQLLPVIAGIRFTNKPLRIAYLMSDQGALPIAFSKTVKNLKQRGWLCGTVTFGHAFGGDLEAVNVYSALILAKVALKADVAIIAMGPGNVGTGTKWGSTALAQGEYLNAVKILGGSPVMVPRVSFADPRERHFGLSHHSLTVINEVSLVEFSLALPELKDERKKERLAQQTKSFPQRVRVFYFSEDYLSNLLTEEVANLSTMGRDFAKDREFFLTAAAGGVVAGKMLRRVEKNG</sequence>
<evidence type="ECO:0000313" key="2">
    <source>
        <dbReference type="Proteomes" id="UP000187485"/>
    </source>
</evidence>
<dbReference type="AlphaFoldDB" id="A0A1L8CTW4"/>
<protein>
    <recommendedName>
        <fullName evidence="3">DUF3866 domain-containing protein</fullName>
    </recommendedName>
</protein>
<dbReference type="EMBL" id="BDJK01000011">
    <property type="protein sequence ID" value="GAV22342.1"/>
    <property type="molecule type" value="Genomic_DNA"/>
</dbReference>
<dbReference type="Pfam" id="PF12982">
    <property type="entry name" value="DUF3866"/>
    <property type="match status" value="1"/>
</dbReference>
<gene>
    <name evidence="1" type="ORF">cpu_08520</name>
</gene>
<dbReference type="InterPro" id="IPR024479">
    <property type="entry name" value="DUF3866"/>
</dbReference>
<dbReference type="OrthoDB" id="3401376at2"/>
<reference evidence="2" key="1">
    <citation type="submission" date="2016-12" db="EMBL/GenBank/DDBJ databases">
        <title>Draft Genome Sequences od Carboxydothermus pertinax and islandicus, Hydrogenogenic Carboxydotrophic Bacteria.</title>
        <authorList>
            <person name="Fukuyama Y."/>
            <person name="Ohmae K."/>
            <person name="Yoneda Y."/>
            <person name="Yoshida T."/>
            <person name="Sako Y."/>
        </authorList>
    </citation>
    <scope>NUCLEOTIDE SEQUENCE [LARGE SCALE GENOMIC DNA]</scope>
    <source>
        <strain evidence="2">Ug1</strain>
    </source>
</reference>
<evidence type="ECO:0008006" key="3">
    <source>
        <dbReference type="Google" id="ProtNLM"/>
    </source>
</evidence>
<proteinExistence type="predicted"/>
<name>A0A1L8CTW4_9THEO</name>
<organism evidence="1 2">
    <name type="scientific">Carboxydothermus pertinax</name>
    <dbReference type="NCBI Taxonomy" id="870242"/>
    <lineage>
        <taxon>Bacteria</taxon>
        <taxon>Bacillati</taxon>
        <taxon>Bacillota</taxon>
        <taxon>Clostridia</taxon>
        <taxon>Thermoanaerobacterales</taxon>
        <taxon>Thermoanaerobacteraceae</taxon>
        <taxon>Carboxydothermus</taxon>
    </lineage>
</organism>
<accession>A0A1L8CTW4</accession>
<dbReference type="Proteomes" id="UP000187485">
    <property type="component" value="Unassembled WGS sequence"/>
</dbReference>